<evidence type="ECO:0000256" key="7">
    <source>
        <dbReference type="ARBA" id="ARBA00023125"/>
    </source>
</evidence>
<evidence type="ECO:0000256" key="5">
    <source>
        <dbReference type="ARBA" id="ARBA00022842"/>
    </source>
</evidence>
<dbReference type="RefSeq" id="WP_145247434.1">
    <property type="nucleotide sequence ID" value="NZ_CP036278.1"/>
</dbReference>
<evidence type="ECO:0000256" key="9">
    <source>
        <dbReference type="ARBA" id="ARBA00038592"/>
    </source>
</evidence>
<dbReference type="InterPro" id="IPR002729">
    <property type="entry name" value="CRISPR-assoc_Cas1"/>
</dbReference>
<dbReference type="GO" id="GO:0046872">
    <property type="term" value="F:metal ion binding"/>
    <property type="evidence" value="ECO:0007669"/>
    <property type="project" value="UniProtKB-UniRule"/>
</dbReference>
<reference evidence="11 12" key="1">
    <citation type="submission" date="2019-02" db="EMBL/GenBank/DDBJ databases">
        <title>Deep-cultivation of Planctomycetes and their phenomic and genomic characterization uncovers novel biology.</title>
        <authorList>
            <person name="Wiegand S."/>
            <person name="Jogler M."/>
            <person name="Boedeker C."/>
            <person name="Pinto D."/>
            <person name="Vollmers J."/>
            <person name="Rivas-Marin E."/>
            <person name="Kohn T."/>
            <person name="Peeters S.H."/>
            <person name="Heuer A."/>
            <person name="Rast P."/>
            <person name="Oberbeckmann S."/>
            <person name="Bunk B."/>
            <person name="Jeske O."/>
            <person name="Meyerdierks A."/>
            <person name="Storesund J.E."/>
            <person name="Kallscheuer N."/>
            <person name="Luecker S."/>
            <person name="Lage O.M."/>
            <person name="Pohl T."/>
            <person name="Merkel B.J."/>
            <person name="Hornburger P."/>
            <person name="Mueller R.-W."/>
            <person name="Bruemmer F."/>
            <person name="Labrenz M."/>
            <person name="Spormann A.M."/>
            <person name="Op den Camp H."/>
            <person name="Overmann J."/>
            <person name="Amann R."/>
            <person name="Jetten M.S.M."/>
            <person name="Mascher T."/>
            <person name="Medema M.H."/>
            <person name="Devos D.P."/>
            <person name="Kaster A.-K."/>
            <person name="Ovreas L."/>
            <person name="Rohde M."/>
            <person name="Galperin M.Y."/>
            <person name="Jogler C."/>
        </authorList>
    </citation>
    <scope>NUCLEOTIDE SEQUENCE [LARGE SCALE GENOMIC DNA]</scope>
    <source>
        <strain evidence="11 12">Pan181</strain>
    </source>
</reference>
<evidence type="ECO:0000256" key="4">
    <source>
        <dbReference type="ARBA" id="ARBA00022801"/>
    </source>
</evidence>
<evidence type="ECO:0000256" key="6">
    <source>
        <dbReference type="ARBA" id="ARBA00023118"/>
    </source>
</evidence>
<evidence type="ECO:0000256" key="1">
    <source>
        <dbReference type="ARBA" id="ARBA00022722"/>
    </source>
</evidence>
<name>A0A518APT8_9BACT</name>
<dbReference type="GO" id="GO:0004520">
    <property type="term" value="F:DNA endonuclease activity"/>
    <property type="evidence" value="ECO:0007669"/>
    <property type="project" value="InterPro"/>
</dbReference>
<feature type="binding site" evidence="10">
    <location>
        <position position="213"/>
    </location>
    <ligand>
        <name>Mn(2+)</name>
        <dbReference type="ChEBI" id="CHEBI:29035"/>
    </ligand>
</feature>
<comment type="cofactor">
    <cofactor evidence="10">
        <name>Mg(2+)</name>
        <dbReference type="ChEBI" id="CHEBI:18420"/>
    </cofactor>
    <cofactor evidence="10">
        <name>Mn(2+)</name>
        <dbReference type="ChEBI" id="CHEBI:29035"/>
    </cofactor>
</comment>
<sequence length="306" mass="33462">MKRTVEISQKAAHLSVRHKQLVLKHEGELLGQVPCSEVGVVVVSHPQATYTHQALTNLANEDAVVILCGNDHQPLAMLLPLSSHTQVVWRLNDQVAASQPLKKRLWKQLIVAKLRAQACALSPSQPAHKKLLALSRQVRSGDTTNVEAQGAKVYWANWLNADDSEALDSEPFRRDPKSSGVNGFLNYGYAILRAAISRSLVGAGLHPSLGLKHSNRGNMFCLSDDLIEPFRPLVDIRVREMYRQGYEMLNQDAKSELLRILLDNMTAGGLSCTVTSAISTLVSSLVSCFEGNSKTLAIPSLPPADC</sequence>
<keyword evidence="8 10" id="KW-0464">Manganese</keyword>
<evidence type="ECO:0000313" key="11">
    <source>
        <dbReference type="EMBL" id="QDU56743.1"/>
    </source>
</evidence>
<dbReference type="AlphaFoldDB" id="A0A518APT8"/>
<evidence type="ECO:0000256" key="2">
    <source>
        <dbReference type="ARBA" id="ARBA00022723"/>
    </source>
</evidence>
<keyword evidence="4 10" id="KW-0378">Hydrolase</keyword>
<dbReference type="Gene3D" id="3.100.10.20">
    <property type="entry name" value="CRISPR-associated endonuclease Cas1, N-terminal domain"/>
    <property type="match status" value="1"/>
</dbReference>
<dbReference type="GO" id="GO:0051607">
    <property type="term" value="P:defense response to virus"/>
    <property type="evidence" value="ECO:0007669"/>
    <property type="project" value="UniProtKB-UniRule"/>
</dbReference>
<dbReference type="PANTHER" id="PTHR34353:SF2">
    <property type="entry name" value="CRISPR-ASSOCIATED ENDONUCLEASE CAS1 1"/>
    <property type="match status" value="1"/>
</dbReference>
<dbReference type="KEGG" id="amuc:Pan181_29530"/>
<dbReference type="GO" id="GO:0043571">
    <property type="term" value="P:maintenance of CRISPR repeat elements"/>
    <property type="evidence" value="ECO:0007669"/>
    <property type="project" value="UniProtKB-UniRule"/>
</dbReference>
<keyword evidence="3 10" id="KW-0255">Endonuclease</keyword>
<dbReference type="PANTHER" id="PTHR34353">
    <property type="entry name" value="CRISPR-ASSOCIATED ENDONUCLEASE CAS1 1"/>
    <property type="match status" value="1"/>
</dbReference>
<comment type="subunit">
    <text evidence="9 10">Homodimer, forms a heterotetramer with a Cas2 homodimer.</text>
</comment>
<keyword evidence="1 10" id="KW-0540">Nuclease</keyword>
<feature type="binding site" evidence="10">
    <location>
        <position position="228"/>
    </location>
    <ligand>
        <name>Mn(2+)</name>
        <dbReference type="ChEBI" id="CHEBI:29035"/>
    </ligand>
</feature>
<dbReference type="GO" id="GO:0016787">
    <property type="term" value="F:hydrolase activity"/>
    <property type="evidence" value="ECO:0007669"/>
    <property type="project" value="UniProtKB-KW"/>
</dbReference>
<comment type="function">
    <text evidence="10">CRISPR (clustered regularly interspaced short palindromic repeat), is an adaptive immune system that provides protection against mobile genetic elements (viruses, transposable elements and conjugative plasmids). CRISPR clusters contain spacers, sequences complementary to antecedent mobile elements, and target invading nucleic acids. CRISPR clusters are transcribed and processed into CRISPR RNA (crRNA). Acts as a dsDNA endonuclease. Involved in the integration of spacer DNA into the CRISPR cassette.</text>
</comment>
<dbReference type="EC" id="3.1.-.-" evidence="10"/>
<dbReference type="NCBIfam" id="TIGR00287">
    <property type="entry name" value="cas1"/>
    <property type="match status" value="1"/>
</dbReference>
<gene>
    <name evidence="10 11" type="primary">cas1</name>
    <name evidence="11" type="ORF">Pan181_29530</name>
</gene>
<organism evidence="11 12">
    <name type="scientific">Aeoliella mucimassa</name>
    <dbReference type="NCBI Taxonomy" id="2527972"/>
    <lineage>
        <taxon>Bacteria</taxon>
        <taxon>Pseudomonadati</taxon>
        <taxon>Planctomycetota</taxon>
        <taxon>Planctomycetia</taxon>
        <taxon>Pirellulales</taxon>
        <taxon>Lacipirellulaceae</taxon>
        <taxon>Aeoliella</taxon>
    </lineage>
</organism>
<dbReference type="NCBIfam" id="TIGR03639">
    <property type="entry name" value="cas1_NMENI"/>
    <property type="match status" value="1"/>
</dbReference>
<evidence type="ECO:0000256" key="3">
    <source>
        <dbReference type="ARBA" id="ARBA00022759"/>
    </source>
</evidence>
<evidence type="ECO:0000256" key="8">
    <source>
        <dbReference type="ARBA" id="ARBA00023211"/>
    </source>
</evidence>
<keyword evidence="7 10" id="KW-0238">DNA-binding</keyword>
<dbReference type="InterPro" id="IPR042206">
    <property type="entry name" value="CRISPR-assoc_Cas1_C"/>
</dbReference>
<dbReference type="InterPro" id="IPR019855">
    <property type="entry name" value="CRISPR-assoc_Cas1_NMENI"/>
</dbReference>
<dbReference type="InterPro" id="IPR050646">
    <property type="entry name" value="Cas1"/>
</dbReference>
<proteinExistence type="inferred from homology"/>
<comment type="similarity">
    <text evidence="10">Belongs to the CRISPR-associated endonuclease Cas1 family.</text>
</comment>
<accession>A0A518APT8</accession>
<dbReference type="EMBL" id="CP036278">
    <property type="protein sequence ID" value="QDU56743.1"/>
    <property type="molecule type" value="Genomic_DNA"/>
</dbReference>
<dbReference type="Pfam" id="PF01867">
    <property type="entry name" value="Cas_Cas1"/>
    <property type="match status" value="1"/>
</dbReference>
<keyword evidence="6 10" id="KW-0051">Antiviral defense</keyword>
<dbReference type="OrthoDB" id="9803119at2"/>
<dbReference type="GO" id="GO:0003677">
    <property type="term" value="F:DNA binding"/>
    <property type="evidence" value="ECO:0007669"/>
    <property type="project" value="UniProtKB-KW"/>
</dbReference>
<keyword evidence="2 10" id="KW-0479">Metal-binding</keyword>
<dbReference type="Gene3D" id="1.20.120.920">
    <property type="entry name" value="CRISPR-associated endonuclease Cas1, C-terminal domain"/>
    <property type="match status" value="1"/>
</dbReference>
<protein>
    <recommendedName>
        <fullName evidence="10">CRISPR-associated endonuclease Cas1</fullName>
        <ecNumber evidence="10">3.1.-.-</ecNumber>
    </recommendedName>
</protein>
<keyword evidence="12" id="KW-1185">Reference proteome</keyword>
<feature type="binding site" evidence="10">
    <location>
        <position position="147"/>
    </location>
    <ligand>
        <name>Mn(2+)</name>
        <dbReference type="ChEBI" id="CHEBI:29035"/>
    </ligand>
</feature>
<evidence type="ECO:0000256" key="10">
    <source>
        <dbReference type="HAMAP-Rule" id="MF_01470"/>
    </source>
</evidence>
<evidence type="ECO:0000313" key="12">
    <source>
        <dbReference type="Proteomes" id="UP000315750"/>
    </source>
</evidence>
<dbReference type="Proteomes" id="UP000315750">
    <property type="component" value="Chromosome"/>
</dbReference>
<dbReference type="HAMAP" id="MF_01470">
    <property type="entry name" value="Cas1"/>
    <property type="match status" value="1"/>
</dbReference>
<dbReference type="InterPro" id="IPR042211">
    <property type="entry name" value="CRISPR-assoc_Cas1_N"/>
</dbReference>
<keyword evidence="5 10" id="KW-0460">Magnesium</keyword>